<reference evidence="1" key="1">
    <citation type="submission" date="2020-05" db="EMBL/GenBank/DDBJ databases">
        <authorList>
            <person name="Chiriac C."/>
            <person name="Salcher M."/>
            <person name="Ghai R."/>
            <person name="Kavagutti S V."/>
        </authorList>
    </citation>
    <scope>NUCLEOTIDE SEQUENCE</scope>
</reference>
<organism evidence="1">
    <name type="scientific">freshwater metagenome</name>
    <dbReference type="NCBI Taxonomy" id="449393"/>
    <lineage>
        <taxon>unclassified sequences</taxon>
        <taxon>metagenomes</taxon>
        <taxon>ecological metagenomes</taxon>
    </lineage>
</organism>
<dbReference type="EMBL" id="CAEZVP010000049">
    <property type="protein sequence ID" value="CAB4631388.1"/>
    <property type="molecule type" value="Genomic_DNA"/>
</dbReference>
<proteinExistence type="predicted"/>
<name>A0A6J6J3M8_9ZZZZ</name>
<gene>
    <name evidence="1" type="ORF">UFOPK2046_00383</name>
</gene>
<evidence type="ECO:0000313" key="1">
    <source>
        <dbReference type="EMBL" id="CAB4631388.1"/>
    </source>
</evidence>
<sequence>MATFGIILNSKPASGIRVVSKPLAVPINKHLSEGCSFFHSRATAKAGWM</sequence>
<protein>
    <submittedName>
        <fullName evidence="1">Unannotated protein</fullName>
    </submittedName>
</protein>
<dbReference type="AlphaFoldDB" id="A0A6J6J3M8"/>
<accession>A0A6J6J3M8</accession>